<dbReference type="EMBL" id="LXPS01000038">
    <property type="protein sequence ID" value="OAE38407.1"/>
    <property type="molecule type" value="Genomic_DNA"/>
</dbReference>
<organism evidence="2 3">
    <name type="scientific">Agrobacterium tumefaciens</name>
    <dbReference type="NCBI Taxonomy" id="358"/>
    <lineage>
        <taxon>Bacteria</taxon>
        <taxon>Pseudomonadati</taxon>
        <taxon>Pseudomonadota</taxon>
        <taxon>Alphaproteobacteria</taxon>
        <taxon>Hyphomicrobiales</taxon>
        <taxon>Rhizobiaceae</taxon>
        <taxon>Rhizobium/Agrobacterium group</taxon>
        <taxon>Agrobacterium</taxon>
        <taxon>Agrobacterium tumefaciens complex</taxon>
    </lineage>
</organism>
<feature type="region of interest" description="Disordered" evidence="1">
    <location>
        <begin position="39"/>
        <end position="101"/>
    </location>
</feature>
<accession>A0A176WXW9</accession>
<comment type="caution">
    <text evidence="2">The sequence shown here is derived from an EMBL/GenBank/DDBJ whole genome shotgun (WGS) entry which is preliminary data.</text>
</comment>
<feature type="compositionally biased region" description="Low complexity" evidence="1">
    <location>
        <begin position="49"/>
        <end position="62"/>
    </location>
</feature>
<sequence>MSCLSRSLLRSFALLSIVLALTAGPLGLPRSAYALSELKPAQKNESEPQKQGGEQPQQAQPAEPDEVEGDSDGIPLPDPLVDRSAGQTNPQTSKPADNGPEMSVVIEHDISKAPEAVRKLRQQIIDAASSGDIEKLRPFIAAGQKEFRIDGNDAEDPIAALKSYSGDPDGLEVLAIIIDLLSTGYAHVDAGTPDEAYVFPYFAVKALNTLTAPEKVELLRIITAGDLADMQEYGNYSFYRIGISPDGKWKFFTAGD</sequence>
<evidence type="ECO:0000313" key="2">
    <source>
        <dbReference type="EMBL" id="OAE38407.1"/>
    </source>
</evidence>
<feature type="compositionally biased region" description="Polar residues" evidence="1">
    <location>
        <begin position="85"/>
        <end position="95"/>
    </location>
</feature>
<proteinExistence type="predicted"/>
<protein>
    <submittedName>
        <fullName evidence="2">Uncharacterized protein</fullName>
    </submittedName>
</protein>
<reference evidence="2 3" key="1">
    <citation type="submission" date="2016-05" db="EMBL/GenBank/DDBJ databases">
        <authorList>
            <person name="Lavstsen T."/>
            <person name="Jespersen J.S."/>
        </authorList>
    </citation>
    <scope>NUCLEOTIDE SEQUENCE [LARGE SCALE GENOMIC DNA]</scope>
    <source>
        <strain evidence="2 3">KCJ1736</strain>
    </source>
</reference>
<evidence type="ECO:0000313" key="3">
    <source>
        <dbReference type="Proteomes" id="UP000077098"/>
    </source>
</evidence>
<name>A0A176WXW9_AGRTU</name>
<dbReference type="RefSeq" id="WP_063951040.1">
    <property type="nucleotide sequence ID" value="NZ_LXPS01000038.1"/>
</dbReference>
<dbReference type="AlphaFoldDB" id="A0A176WXW9"/>
<dbReference type="Proteomes" id="UP000077098">
    <property type="component" value="Unassembled WGS sequence"/>
</dbReference>
<evidence type="ECO:0000256" key="1">
    <source>
        <dbReference type="SAM" id="MobiDB-lite"/>
    </source>
</evidence>
<gene>
    <name evidence="2" type="ORF">A7J57_18220</name>
</gene>